<reference evidence="11 12" key="1">
    <citation type="submission" date="2024-08" db="EMBL/GenBank/DDBJ databases">
        <authorList>
            <person name="Cucini C."/>
            <person name="Frati F."/>
        </authorList>
    </citation>
    <scope>NUCLEOTIDE SEQUENCE [LARGE SCALE GENOMIC DNA]</scope>
</reference>
<dbReference type="EC" id="3.5.1.2" evidence="3"/>
<dbReference type="PROSITE" id="PS50088">
    <property type="entry name" value="ANK_REPEAT"/>
    <property type="match status" value="1"/>
</dbReference>
<dbReference type="SUPFAM" id="SSF56601">
    <property type="entry name" value="beta-lactamase/transpeptidase-like"/>
    <property type="match status" value="1"/>
</dbReference>
<feature type="compositionally biased region" description="Acidic residues" evidence="9">
    <location>
        <begin position="198"/>
        <end position="213"/>
    </location>
</feature>
<comment type="caution">
    <text evidence="11">The sequence shown here is derived from an EMBL/GenBank/DDBJ whole genome shotgun (WGS) entry which is preliminary data.</text>
</comment>
<sequence>MKMKSRKMPKEDVRQKNGPTAKGNEIPAKKPIRRIKSLSDALHLVGTSFHNIIHRHPHHSQLEENGSKSIPNVRREDSIYEAGSEDVITITITPSSDIFEAEKEIDKVMEFHTKDSSSEADGSPHPSAPRRRHSNKPKPEATFSANPWVEAVLVDSNVEEAPLSISQPLKSSLNSDNKGNSNISSKKLRKGISFHEDDVPETDEDEKDSDFESEGSALKIKTKKSSYRRKNSTAPNKAFIRNIIPPPVTSDPHQVHRNVDDLLFDMFQEKEEEVVLVGNFLAALEKTGLRKNDPRLNELFANLKQVHRDLELQFPKRPLGSVETLRLNRADFKKVIADNIVLISRAFRQQFIIPEFQQFCKHIEDIYEKCKKVTSGKQASYIPQLARVSPNYWGVSICTIDGQRHSIGDTTVPFTLQSCSKPLTYAIALNELGEETVHQYVGQEPSGRMFNELVLDYNNKPHNPMVNAGAIIVISLLKTMVRPELTLAEKFDYTLQYFKRLGGGEYLGFNNAVFLSEREAADRNYALGFYMREHKCFPEGTNLKECMDYYFQVCSMETNCEATSVMAATLANGGICPVSGEKVLKSDSVRDVLSLMHSCGMYDYSGQFAFKVGLPAKSGVSGCVILVVPNVLGMCIWSPPLDSLGNSVRGVTFCQELVEAFNFHKYDNLRHASHKIDPRRHRYETKGLNIVNLLFAAASGDVTSMRRLHLSGMDMSAMDYDGRTAVHLAAAEGHLECVEYLLRHCAVSHKPRDRWGHLPLDDAERFGHENVAEFLKSWDTEGDGSQSSSAA</sequence>
<dbReference type="Pfam" id="PF12796">
    <property type="entry name" value="Ank_2"/>
    <property type="match status" value="1"/>
</dbReference>
<evidence type="ECO:0000256" key="3">
    <source>
        <dbReference type="ARBA" id="ARBA00012918"/>
    </source>
</evidence>
<feature type="domain" description="Glutaminase EF-hand" evidence="10">
    <location>
        <begin position="259"/>
        <end position="354"/>
    </location>
</feature>
<name>A0ABP1S5N6_9HEXA</name>
<dbReference type="InterPro" id="IPR041541">
    <property type="entry name" value="Glutaminase_EF-hand"/>
</dbReference>
<dbReference type="SUPFAM" id="SSF48403">
    <property type="entry name" value="Ankyrin repeat"/>
    <property type="match status" value="1"/>
</dbReference>
<accession>A0ABP1S5N6</accession>
<organism evidence="11 12">
    <name type="scientific">Orchesella dallaii</name>
    <dbReference type="NCBI Taxonomy" id="48710"/>
    <lineage>
        <taxon>Eukaryota</taxon>
        <taxon>Metazoa</taxon>
        <taxon>Ecdysozoa</taxon>
        <taxon>Arthropoda</taxon>
        <taxon>Hexapoda</taxon>
        <taxon>Collembola</taxon>
        <taxon>Entomobryomorpha</taxon>
        <taxon>Entomobryoidea</taxon>
        <taxon>Orchesellidae</taxon>
        <taxon>Orchesellinae</taxon>
        <taxon>Orchesella</taxon>
    </lineage>
</organism>
<evidence type="ECO:0000256" key="4">
    <source>
        <dbReference type="ARBA" id="ARBA00022737"/>
    </source>
</evidence>
<dbReference type="InterPro" id="IPR002110">
    <property type="entry name" value="Ankyrin_rpt"/>
</dbReference>
<dbReference type="PANTHER" id="PTHR12544:SF29">
    <property type="entry name" value="GLUTAMINASE"/>
    <property type="match status" value="1"/>
</dbReference>
<evidence type="ECO:0000313" key="12">
    <source>
        <dbReference type="Proteomes" id="UP001642540"/>
    </source>
</evidence>
<feature type="region of interest" description="Disordered" evidence="9">
    <location>
        <begin position="1"/>
        <end position="30"/>
    </location>
</feature>
<dbReference type="PANTHER" id="PTHR12544">
    <property type="entry name" value="GLUTAMINASE"/>
    <property type="match status" value="1"/>
</dbReference>
<dbReference type="PROSITE" id="PS50297">
    <property type="entry name" value="ANK_REP_REGION"/>
    <property type="match status" value="1"/>
</dbReference>
<evidence type="ECO:0000313" key="11">
    <source>
        <dbReference type="EMBL" id="CAL8143844.1"/>
    </source>
</evidence>
<dbReference type="InterPro" id="IPR012338">
    <property type="entry name" value="Beta-lactam/transpept-like"/>
</dbReference>
<dbReference type="Gene3D" id="1.25.40.20">
    <property type="entry name" value="Ankyrin repeat-containing domain"/>
    <property type="match status" value="1"/>
</dbReference>
<evidence type="ECO:0000256" key="2">
    <source>
        <dbReference type="ARBA" id="ARBA00011881"/>
    </source>
</evidence>
<dbReference type="Gene3D" id="1.10.238.210">
    <property type="match status" value="1"/>
</dbReference>
<feature type="region of interest" description="Disordered" evidence="9">
    <location>
        <begin position="112"/>
        <end position="143"/>
    </location>
</feature>
<protein>
    <recommendedName>
        <fullName evidence="3">glutaminase</fullName>
        <ecNumber evidence="3">3.5.1.2</ecNumber>
    </recommendedName>
</protein>
<evidence type="ECO:0000256" key="7">
    <source>
        <dbReference type="ARBA" id="ARBA00049534"/>
    </source>
</evidence>
<feature type="compositionally biased region" description="Polar residues" evidence="9">
    <location>
        <begin position="168"/>
        <end position="185"/>
    </location>
</feature>
<keyword evidence="6 8" id="KW-0040">ANK repeat</keyword>
<comment type="similarity">
    <text evidence="1">Belongs to the glutaminase family.</text>
</comment>
<dbReference type="SMART" id="SM00248">
    <property type="entry name" value="ANK"/>
    <property type="match status" value="1"/>
</dbReference>
<dbReference type="EMBL" id="CAXLJM020000160">
    <property type="protein sequence ID" value="CAL8143844.1"/>
    <property type="molecule type" value="Genomic_DNA"/>
</dbReference>
<feature type="repeat" description="ANK" evidence="8">
    <location>
        <begin position="721"/>
        <end position="744"/>
    </location>
</feature>
<dbReference type="NCBIfam" id="TIGR03814">
    <property type="entry name" value="Gln_ase"/>
    <property type="match status" value="1"/>
</dbReference>
<feature type="region of interest" description="Disordered" evidence="9">
    <location>
        <begin position="168"/>
        <end position="217"/>
    </location>
</feature>
<gene>
    <name evidence="11" type="ORF">ODALV1_LOCUS29951</name>
</gene>
<dbReference type="Proteomes" id="UP001642540">
    <property type="component" value="Unassembled WGS sequence"/>
</dbReference>
<dbReference type="Pfam" id="PF17959">
    <property type="entry name" value="EF-hand_14"/>
    <property type="match status" value="1"/>
</dbReference>
<evidence type="ECO:0000259" key="10">
    <source>
        <dbReference type="Pfam" id="PF17959"/>
    </source>
</evidence>
<comment type="subunit">
    <text evidence="2">Homotetramer.</text>
</comment>
<evidence type="ECO:0000256" key="1">
    <source>
        <dbReference type="ARBA" id="ARBA00011076"/>
    </source>
</evidence>
<dbReference type="Gene3D" id="3.40.710.10">
    <property type="entry name" value="DD-peptidase/beta-lactamase superfamily"/>
    <property type="match status" value="1"/>
</dbReference>
<dbReference type="InterPro" id="IPR036770">
    <property type="entry name" value="Ankyrin_rpt-contain_sf"/>
</dbReference>
<evidence type="ECO:0000256" key="6">
    <source>
        <dbReference type="ARBA" id="ARBA00023043"/>
    </source>
</evidence>
<evidence type="ECO:0000256" key="9">
    <source>
        <dbReference type="SAM" id="MobiDB-lite"/>
    </source>
</evidence>
<proteinExistence type="inferred from homology"/>
<dbReference type="Pfam" id="PF04960">
    <property type="entry name" value="Glutaminase"/>
    <property type="match status" value="1"/>
</dbReference>
<comment type="catalytic activity">
    <reaction evidence="7">
        <text>L-glutamine + H2O = L-glutamate + NH4(+)</text>
        <dbReference type="Rhea" id="RHEA:15889"/>
        <dbReference type="ChEBI" id="CHEBI:15377"/>
        <dbReference type="ChEBI" id="CHEBI:28938"/>
        <dbReference type="ChEBI" id="CHEBI:29985"/>
        <dbReference type="ChEBI" id="CHEBI:58359"/>
        <dbReference type="EC" id="3.5.1.2"/>
    </reaction>
</comment>
<keyword evidence="12" id="KW-1185">Reference proteome</keyword>
<dbReference type="HAMAP" id="MF_00313">
    <property type="entry name" value="Glutaminase"/>
    <property type="match status" value="1"/>
</dbReference>
<evidence type="ECO:0000256" key="8">
    <source>
        <dbReference type="PROSITE-ProRule" id="PRU00023"/>
    </source>
</evidence>
<evidence type="ECO:0000256" key="5">
    <source>
        <dbReference type="ARBA" id="ARBA00022801"/>
    </source>
</evidence>
<keyword evidence="4" id="KW-0677">Repeat</keyword>
<keyword evidence="5" id="KW-0378">Hydrolase</keyword>
<dbReference type="InterPro" id="IPR015868">
    <property type="entry name" value="Glutaminase"/>
</dbReference>